<name>A0A3D9RL84_9FLAO</name>
<protein>
    <submittedName>
        <fullName evidence="1">Gliding motility-associated lipoprotein GldB</fullName>
    </submittedName>
</protein>
<dbReference type="Proteomes" id="UP000256429">
    <property type="component" value="Unassembled WGS sequence"/>
</dbReference>
<sequence>MLSIVLLLCISCKTEINNIDVSNIKINVNVERFEQKFYNSNLETLQMLKKEFPYLFPAKNSDSIWLNKINNVEERELFKKSQLVFGDFEAEKSEIKSLFQHIKYYHPNFKSPKIITLITDLDYESSVIYADSLLFVSIDMYLGKNDEVYQSFPAYISQNFEKSQMVVDIAKKISDNYFYEPKKRQFLDIIIYEGKKMYLIDSYLPDISDANKMGYLPKEIEWAEMNETQVWKYFVENELLYSSDSKLSTRFIEKAPFSKFFIDIDKESPGRIGVWLGWQIVRSYMKNNNVTLQQLLQTNAEEIFKKSKYKPTK</sequence>
<reference evidence="1 2" key="1">
    <citation type="submission" date="2018-08" db="EMBL/GenBank/DDBJ databases">
        <title>Genomic Encyclopedia of Type Strains, Phase III (KMG-III): the genomes of soil and plant-associated and newly described type strains.</title>
        <authorList>
            <person name="Whitman W."/>
        </authorList>
    </citation>
    <scope>NUCLEOTIDE SEQUENCE [LARGE SCALE GENOMIC DNA]</scope>
    <source>
        <strain evidence="1 2">325-5</strain>
    </source>
</reference>
<evidence type="ECO:0000313" key="2">
    <source>
        <dbReference type="Proteomes" id="UP000256429"/>
    </source>
</evidence>
<dbReference type="OrthoDB" id="976022at2"/>
<keyword evidence="1" id="KW-0449">Lipoprotein</keyword>
<dbReference type="EMBL" id="QTTQ01000011">
    <property type="protein sequence ID" value="REE80640.1"/>
    <property type="molecule type" value="Genomic_DNA"/>
</dbReference>
<evidence type="ECO:0000313" key="1">
    <source>
        <dbReference type="EMBL" id="REE80640.1"/>
    </source>
</evidence>
<comment type="caution">
    <text evidence="1">The sequence shown here is derived from an EMBL/GenBank/DDBJ whole genome shotgun (WGS) entry which is preliminary data.</text>
</comment>
<organism evidence="1 2">
    <name type="scientific">Lutibacter oceani</name>
    <dbReference type="NCBI Taxonomy" id="1853311"/>
    <lineage>
        <taxon>Bacteria</taxon>
        <taxon>Pseudomonadati</taxon>
        <taxon>Bacteroidota</taxon>
        <taxon>Flavobacteriia</taxon>
        <taxon>Flavobacteriales</taxon>
        <taxon>Flavobacteriaceae</taxon>
        <taxon>Lutibacter</taxon>
    </lineage>
</organism>
<dbReference type="Pfam" id="PF25594">
    <property type="entry name" value="GldB_lipo"/>
    <property type="match status" value="1"/>
</dbReference>
<gene>
    <name evidence="1" type="ORF">BX611_2289</name>
</gene>
<dbReference type="AlphaFoldDB" id="A0A3D9RL84"/>
<accession>A0A3D9RL84</accession>
<dbReference type="NCBIfam" id="TIGR03514">
    <property type="entry name" value="GldB_lipo"/>
    <property type="match status" value="1"/>
</dbReference>
<proteinExistence type="predicted"/>
<dbReference type="InterPro" id="IPR019853">
    <property type="entry name" value="GldB-like"/>
</dbReference>
<keyword evidence="2" id="KW-1185">Reference proteome</keyword>